<keyword evidence="9" id="KW-0175">Coiled coil</keyword>
<feature type="compositionally biased region" description="Polar residues" evidence="10">
    <location>
        <begin position="1"/>
        <end position="15"/>
    </location>
</feature>
<dbReference type="Proteomes" id="UP000674084">
    <property type="component" value="Unassembled WGS sequence"/>
</dbReference>
<evidence type="ECO:0000313" key="15">
    <source>
        <dbReference type="Proteomes" id="UP000674084"/>
    </source>
</evidence>
<evidence type="ECO:0000256" key="10">
    <source>
        <dbReference type="SAM" id="MobiDB-lite"/>
    </source>
</evidence>
<evidence type="ECO:0000256" key="1">
    <source>
        <dbReference type="ARBA" id="ARBA00000085"/>
    </source>
</evidence>
<evidence type="ECO:0000256" key="6">
    <source>
        <dbReference type="ARBA" id="ARBA00022777"/>
    </source>
</evidence>
<dbReference type="PANTHER" id="PTHR24421:SF10">
    <property type="entry name" value="NITRATE_NITRITE SENSOR PROTEIN NARQ"/>
    <property type="match status" value="1"/>
</dbReference>
<reference evidence="14 15" key="1">
    <citation type="submission" date="2021-04" db="EMBL/GenBank/DDBJ databases">
        <title>Whole-genome sequencing of Saccharopolyspora endophytica KCTC 19397.</title>
        <authorList>
            <person name="Ay H."/>
            <person name="Saygin H."/>
            <person name="Sahin N."/>
        </authorList>
    </citation>
    <scope>NUCLEOTIDE SEQUENCE [LARGE SCALE GENOMIC DNA]</scope>
    <source>
        <strain evidence="14 15">KCTC 19397</strain>
    </source>
</reference>
<evidence type="ECO:0000256" key="3">
    <source>
        <dbReference type="ARBA" id="ARBA00022553"/>
    </source>
</evidence>
<dbReference type="GO" id="GO:0016301">
    <property type="term" value="F:kinase activity"/>
    <property type="evidence" value="ECO:0007669"/>
    <property type="project" value="UniProtKB-KW"/>
</dbReference>
<keyword evidence="11" id="KW-0812">Transmembrane</keyword>
<evidence type="ECO:0000256" key="9">
    <source>
        <dbReference type="SAM" id="Coils"/>
    </source>
</evidence>
<evidence type="ECO:0000256" key="4">
    <source>
        <dbReference type="ARBA" id="ARBA00022679"/>
    </source>
</evidence>
<feature type="transmembrane region" description="Helical" evidence="11">
    <location>
        <begin position="113"/>
        <end position="133"/>
    </location>
</feature>
<evidence type="ECO:0000256" key="2">
    <source>
        <dbReference type="ARBA" id="ARBA00012438"/>
    </source>
</evidence>
<organism evidence="14 15">
    <name type="scientific">Saccharopolyspora endophytica</name>
    <dbReference type="NCBI Taxonomy" id="543886"/>
    <lineage>
        <taxon>Bacteria</taxon>
        <taxon>Bacillati</taxon>
        <taxon>Actinomycetota</taxon>
        <taxon>Actinomycetes</taxon>
        <taxon>Pseudonocardiales</taxon>
        <taxon>Pseudonocardiaceae</taxon>
        <taxon>Saccharopolyspora</taxon>
    </lineage>
</organism>
<dbReference type="EC" id="2.7.13.3" evidence="2"/>
<feature type="region of interest" description="Disordered" evidence="10">
    <location>
        <begin position="1"/>
        <end position="25"/>
    </location>
</feature>
<keyword evidence="7" id="KW-0067">ATP-binding</keyword>
<keyword evidence="5" id="KW-0547">Nucleotide-binding</keyword>
<dbReference type="Gene3D" id="1.20.5.1930">
    <property type="match status" value="1"/>
</dbReference>
<evidence type="ECO:0000256" key="8">
    <source>
        <dbReference type="ARBA" id="ARBA00023012"/>
    </source>
</evidence>
<dbReference type="SUPFAM" id="SSF55874">
    <property type="entry name" value="ATPase domain of HSP90 chaperone/DNA topoisomerase II/histidine kinase"/>
    <property type="match status" value="1"/>
</dbReference>
<sequence>MNSPRNLRCPTSQLGSRADQHRDWSSSAATKVVPARARCNFRLDLGDLRWGPASQAGSAGPNVGLVKRPLWRLLWNTPREAVFDICLVIVLFAFPRMVAGYYPTDALPGTYDWIGGLWFSHVANDLLCLGLLARRRFPMVLLWVVAALSVAQALLIQFGPGPLLQINVSTDPWVPGVTPWVLYAVIVHGRGHRYLAWALIVVVTAISLRLGHAPHPDVVITGAAWTVFPIVLGLYAAERGRLADALRERAERAEHERELLAEQARADERARLAVEMHDVVTHRVNLMVLQAGALGVVSDDPAVHRAAEDLRASGGEALAELRDLVGVLRRGADERGDAGADAPDADTPSDVPDLRELIGRSEAVGMSVHFTADGDPAPVTPAVGRTAYRVVQEGLTNAHKHAPGADVHVRVLYSDDRVRVSVRNTAPTGPAPALAGSGGGVGLLGLQQRVELVGGTFRSGATDGDGFEVEAILPGYVPTEETADA</sequence>
<dbReference type="InterPro" id="IPR011712">
    <property type="entry name" value="Sig_transdc_His_kin_sub3_dim/P"/>
</dbReference>
<dbReference type="PANTHER" id="PTHR24421">
    <property type="entry name" value="NITRATE/NITRITE SENSOR PROTEIN NARX-RELATED"/>
    <property type="match status" value="1"/>
</dbReference>
<keyword evidence="3" id="KW-0597">Phosphoprotein</keyword>
<dbReference type="InterPro" id="IPR050482">
    <property type="entry name" value="Sensor_HK_TwoCompSys"/>
</dbReference>
<keyword evidence="11" id="KW-1133">Transmembrane helix</keyword>
<feature type="transmembrane region" description="Helical" evidence="11">
    <location>
        <begin position="81"/>
        <end position="101"/>
    </location>
</feature>
<dbReference type="InterPro" id="IPR036890">
    <property type="entry name" value="HATPase_C_sf"/>
</dbReference>
<dbReference type="Gene3D" id="3.30.565.10">
    <property type="entry name" value="Histidine kinase-like ATPase, C-terminal domain"/>
    <property type="match status" value="1"/>
</dbReference>
<keyword evidence="11" id="KW-0472">Membrane</keyword>
<dbReference type="Pfam" id="PF02518">
    <property type="entry name" value="HATPase_c"/>
    <property type="match status" value="1"/>
</dbReference>
<evidence type="ECO:0000259" key="12">
    <source>
        <dbReference type="Pfam" id="PF02518"/>
    </source>
</evidence>
<proteinExistence type="predicted"/>
<feature type="transmembrane region" description="Helical" evidence="11">
    <location>
        <begin position="194"/>
        <end position="212"/>
    </location>
</feature>
<evidence type="ECO:0000313" key="14">
    <source>
        <dbReference type="EMBL" id="MBQ0926858.1"/>
    </source>
</evidence>
<evidence type="ECO:0000256" key="11">
    <source>
        <dbReference type="SAM" id="Phobius"/>
    </source>
</evidence>
<feature type="transmembrane region" description="Helical" evidence="11">
    <location>
        <begin position="218"/>
        <end position="237"/>
    </location>
</feature>
<dbReference type="Pfam" id="PF07730">
    <property type="entry name" value="HisKA_3"/>
    <property type="match status" value="1"/>
</dbReference>
<dbReference type="InterPro" id="IPR003594">
    <property type="entry name" value="HATPase_dom"/>
</dbReference>
<keyword evidence="6 14" id="KW-0418">Kinase</keyword>
<evidence type="ECO:0000256" key="7">
    <source>
        <dbReference type="ARBA" id="ARBA00022840"/>
    </source>
</evidence>
<dbReference type="EMBL" id="JAGPXE010000010">
    <property type="protein sequence ID" value="MBQ0926858.1"/>
    <property type="molecule type" value="Genomic_DNA"/>
</dbReference>
<keyword evidence="15" id="KW-1185">Reference proteome</keyword>
<dbReference type="CDD" id="cd16917">
    <property type="entry name" value="HATPase_UhpB-NarQ-NarX-like"/>
    <property type="match status" value="1"/>
</dbReference>
<evidence type="ECO:0000259" key="13">
    <source>
        <dbReference type="Pfam" id="PF07730"/>
    </source>
</evidence>
<name>A0ABS5DKN4_9PSEU</name>
<comment type="catalytic activity">
    <reaction evidence="1">
        <text>ATP + protein L-histidine = ADP + protein N-phospho-L-histidine.</text>
        <dbReference type="EC" id="2.7.13.3"/>
    </reaction>
</comment>
<keyword evidence="8" id="KW-0902">Two-component regulatory system</keyword>
<feature type="transmembrane region" description="Helical" evidence="11">
    <location>
        <begin position="172"/>
        <end position="187"/>
    </location>
</feature>
<feature type="transmembrane region" description="Helical" evidence="11">
    <location>
        <begin position="140"/>
        <end position="160"/>
    </location>
</feature>
<accession>A0ABS5DKN4</accession>
<comment type="caution">
    <text evidence="14">The sequence shown here is derived from an EMBL/GenBank/DDBJ whole genome shotgun (WGS) entry which is preliminary data.</text>
</comment>
<feature type="domain" description="Signal transduction histidine kinase subgroup 3 dimerisation and phosphoacceptor" evidence="13">
    <location>
        <begin position="268"/>
        <end position="331"/>
    </location>
</feature>
<gene>
    <name evidence="14" type="ORF">KBO27_23165</name>
</gene>
<feature type="coiled-coil region" evidence="9">
    <location>
        <begin position="243"/>
        <end position="270"/>
    </location>
</feature>
<keyword evidence="4" id="KW-0808">Transferase</keyword>
<feature type="domain" description="Histidine kinase/HSP90-like ATPase" evidence="12">
    <location>
        <begin position="386"/>
        <end position="474"/>
    </location>
</feature>
<evidence type="ECO:0000256" key="5">
    <source>
        <dbReference type="ARBA" id="ARBA00022741"/>
    </source>
</evidence>
<protein>
    <recommendedName>
        <fullName evidence="2">histidine kinase</fullName>
        <ecNumber evidence="2">2.7.13.3</ecNumber>
    </recommendedName>
</protein>